<protein>
    <recommendedName>
        <fullName evidence="4">DUF4160 domain-containing protein</fullName>
    </recommendedName>
</protein>
<sequence>MLYAEHKAIVDIGTCEISEGTLPRKQARLVLVWAKLHRDDWIYLFPARLDKSSSSEAVPQTFDV</sequence>
<dbReference type="EMBL" id="CAADFQ010000006">
    <property type="protein sequence ID" value="VFK28376.1"/>
    <property type="molecule type" value="Genomic_DNA"/>
</dbReference>
<gene>
    <name evidence="1" type="ORF">BECKMB1821G_GA0114241_100426</name>
    <name evidence="3" type="ORF">BECKMB1821H_GA0114242_100243</name>
    <name evidence="2" type="ORF">BECKMB1821I_GA0114274_100625</name>
</gene>
<accession>A0A451B7G7</accession>
<evidence type="ECO:0000313" key="3">
    <source>
        <dbReference type="EMBL" id="VFK74222.1"/>
    </source>
</evidence>
<evidence type="ECO:0008006" key="4">
    <source>
        <dbReference type="Google" id="ProtNLM"/>
    </source>
</evidence>
<dbReference type="EMBL" id="CAADFO010000004">
    <property type="protein sequence ID" value="VFK23209.1"/>
    <property type="molecule type" value="Genomic_DNA"/>
</dbReference>
<dbReference type="EMBL" id="CAADGH010000002">
    <property type="protein sequence ID" value="VFK74222.1"/>
    <property type="molecule type" value="Genomic_DNA"/>
</dbReference>
<evidence type="ECO:0000313" key="1">
    <source>
        <dbReference type="EMBL" id="VFK23209.1"/>
    </source>
</evidence>
<reference evidence="3" key="1">
    <citation type="submission" date="2019-02" db="EMBL/GenBank/DDBJ databases">
        <authorList>
            <person name="Gruber-Vodicka R. H."/>
            <person name="Seah K. B. B."/>
        </authorList>
    </citation>
    <scope>NUCLEOTIDE SEQUENCE</scope>
    <source>
        <strain evidence="1">BECK_BZ197</strain>
        <strain evidence="3">BECK_BZ198</strain>
        <strain evidence="2">BECK_BZ199</strain>
    </source>
</reference>
<dbReference type="InterPro" id="IPR025427">
    <property type="entry name" value="DUF4160"/>
</dbReference>
<dbReference type="AlphaFoldDB" id="A0A451B7G7"/>
<organism evidence="3">
    <name type="scientific">Candidatus Kentrum sp. MB</name>
    <dbReference type="NCBI Taxonomy" id="2138164"/>
    <lineage>
        <taxon>Bacteria</taxon>
        <taxon>Pseudomonadati</taxon>
        <taxon>Pseudomonadota</taxon>
        <taxon>Gammaproteobacteria</taxon>
        <taxon>Candidatus Kentrum</taxon>
    </lineage>
</organism>
<evidence type="ECO:0000313" key="2">
    <source>
        <dbReference type="EMBL" id="VFK28376.1"/>
    </source>
</evidence>
<name>A0A451B7G7_9GAMM</name>
<dbReference type="Pfam" id="PF13711">
    <property type="entry name" value="DUF4160"/>
    <property type="match status" value="1"/>
</dbReference>
<proteinExistence type="predicted"/>